<feature type="transmembrane region" description="Helical" evidence="1">
    <location>
        <begin position="218"/>
        <end position="242"/>
    </location>
</feature>
<keyword evidence="1" id="KW-0472">Membrane</keyword>
<feature type="transmembrane region" description="Helical" evidence="1">
    <location>
        <begin position="161"/>
        <end position="185"/>
    </location>
</feature>
<name>A0ABU5VTP9_9BACT</name>
<dbReference type="Proteomes" id="UP001302274">
    <property type="component" value="Unassembled WGS sequence"/>
</dbReference>
<keyword evidence="1" id="KW-1133">Transmembrane helix</keyword>
<feature type="transmembrane region" description="Helical" evidence="1">
    <location>
        <begin position="136"/>
        <end position="155"/>
    </location>
</feature>
<comment type="caution">
    <text evidence="2">The sequence shown here is derived from an EMBL/GenBank/DDBJ whole genome shotgun (WGS) entry which is preliminary data.</text>
</comment>
<evidence type="ECO:0000313" key="3">
    <source>
        <dbReference type="Proteomes" id="UP001302274"/>
    </source>
</evidence>
<evidence type="ECO:0000256" key="1">
    <source>
        <dbReference type="SAM" id="Phobius"/>
    </source>
</evidence>
<feature type="transmembrane region" description="Helical" evidence="1">
    <location>
        <begin position="43"/>
        <end position="63"/>
    </location>
</feature>
<feature type="transmembrane region" description="Helical" evidence="1">
    <location>
        <begin position="192"/>
        <end position="212"/>
    </location>
</feature>
<dbReference type="InterPro" id="IPR007136">
    <property type="entry name" value="DUF347"/>
</dbReference>
<gene>
    <name evidence="2" type="ORF">SHI21_07215</name>
</gene>
<feature type="transmembrane region" description="Helical" evidence="1">
    <location>
        <begin position="96"/>
        <end position="116"/>
    </location>
</feature>
<evidence type="ECO:0000313" key="2">
    <source>
        <dbReference type="EMBL" id="MEA9355982.1"/>
    </source>
</evidence>
<dbReference type="Pfam" id="PF03988">
    <property type="entry name" value="DUF347"/>
    <property type="match status" value="4"/>
</dbReference>
<dbReference type="RefSeq" id="WP_323575626.1">
    <property type="nucleotide sequence ID" value="NZ_JAYGJQ010000001.1"/>
</dbReference>
<organism evidence="2 3">
    <name type="scientific">Bacteriovorax antarcticus</name>
    <dbReference type="NCBI Taxonomy" id="3088717"/>
    <lineage>
        <taxon>Bacteria</taxon>
        <taxon>Pseudomonadati</taxon>
        <taxon>Bdellovibrionota</taxon>
        <taxon>Bacteriovoracia</taxon>
        <taxon>Bacteriovoracales</taxon>
        <taxon>Bacteriovoracaceae</taxon>
        <taxon>Bacteriovorax</taxon>
    </lineage>
</organism>
<reference evidence="2 3" key="1">
    <citation type="submission" date="2023-11" db="EMBL/GenBank/DDBJ databases">
        <title>A Novel Polar Bacteriovorax (B. antarcticus) Isolated from the Biocrust in Antarctica.</title>
        <authorList>
            <person name="Mun W."/>
            <person name="Choi S.Y."/>
            <person name="Mitchell R.J."/>
        </authorList>
    </citation>
    <scope>NUCLEOTIDE SEQUENCE [LARGE SCALE GENOMIC DNA]</scope>
    <source>
        <strain evidence="2 3">PP10</strain>
    </source>
</reference>
<keyword evidence="3" id="KW-1185">Reference proteome</keyword>
<accession>A0ABU5VTP9</accession>
<sequence length="247" mass="26497">MNTEIDSNKLPPVDIYFWIMIITATTLGETAGDLLSMTMKVGYAWSSVILIALFVIALGVQLVSKSKHRGLFWTVIILTSTAGTTVSDYITRSLELGYTQGSLLLLAILVAVFGLWRIKAKTLSIDSVKTVQVEALYWAAILFSSTLGTSLGDFLSDDTGLNLGFGAGTALLAALLLLIAVLTLFTKMSRVFLFWAAIIVTHPIGACMGDYLTKPTALGFGPLSSTIGLLLLFIMVATAIGYKNKTV</sequence>
<proteinExistence type="predicted"/>
<feature type="transmembrane region" description="Helical" evidence="1">
    <location>
        <begin position="70"/>
        <end position="90"/>
    </location>
</feature>
<dbReference type="EMBL" id="JAYGJQ010000001">
    <property type="protein sequence ID" value="MEA9355982.1"/>
    <property type="molecule type" value="Genomic_DNA"/>
</dbReference>
<protein>
    <recommendedName>
        <fullName evidence="4">Membrane-anchored protein</fullName>
    </recommendedName>
</protein>
<keyword evidence="1" id="KW-0812">Transmembrane</keyword>
<evidence type="ECO:0008006" key="4">
    <source>
        <dbReference type="Google" id="ProtNLM"/>
    </source>
</evidence>